<feature type="region of interest" description="Disordered" evidence="8">
    <location>
        <begin position="530"/>
        <end position="613"/>
    </location>
</feature>
<evidence type="ECO:0000256" key="7">
    <source>
        <dbReference type="ARBA" id="ARBA00023136"/>
    </source>
</evidence>
<keyword evidence="4" id="KW-0547">Nucleotide-binding</keyword>
<dbReference type="AlphaFoldDB" id="A0A285PG83"/>
<comment type="subcellular location">
    <subcellularLocation>
        <location evidence="1">Cell membrane</location>
        <topology evidence="1">Multi-pass membrane protein</topology>
    </subcellularLocation>
</comment>
<evidence type="ECO:0000259" key="10">
    <source>
        <dbReference type="PROSITE" id="PS50893"/>
    </source>
</evidence>
<dbReference type="InterPro" id="IPR017871">
    <property type="entry name" value="ABC_transporter-like_CS"/>
</dbReference>
<dbReference type="RefSeq" id="WP_097155090.1">
    <property type="nucleotide sequence ID" value="NZ_OBEL01000005.1"/>
</dbReference>
<dbReference type="GO" id="GO:0016887">
    <property type="term" value="F:ATP hydrolysis activity"/>
    <property type="evidence" value="ECO:0007669"/>
    <property type="project" value="InterPro"/>
</dbReference>
<dbReference type="OrthoDB" id="9808328at2"/>
<evidence type="ECO:0000256" key="5">
    <source>
        <dbReference type="ARBA" id="ARBA00022840"/>
    </source>
</evidence>
<sequence length="613" mass="66130">MKHLALFKPLIIFSVISNLLMLVAPIHMTQVYDRVLSSGSQETLLYLTLIAILLLVLLGASESIRSKLALRLAARFATQNADKLFAKLADHPAQANGLLRQFSSLRGFLAGRSFVTLFDVPFVPFFVIVLFLVHSQIGFLTLLGAAALGTIALLNKTNMANAQNNAQDHQSNAMQFASAVFERAEDIRAMGLMPSLAQRWGAMFGASLNAHDEAGFGNAFYFGLSRAIRQILQIGIMAWGGYLVLQGDMSAGLIFAASIISGKVLQPIEQVIGGWDNIARARTAQRDLTAFLEKNATITEPIAQPAPQGILQACNVSYQIDSSQGPVQLLKEISFTIGPGQIFALVGSSGSGKSTLARILAGAIPPSDGEICLDGCNQVNWPSEQWGQSVGYIAQDIMLFPGTLAENISRMDIAPNEEKLMQAAKSGGVHNLINSFPDGYQTQIGPQGIRLSGGQRQRIALARALYSNPQVLILDEPNAHLDQEGEQSLMRILSQLRKQGTAIFLVSQRPALLQIADTVMTVKDGKLAKIDRQQSPAVKTSSNSGTSQTKPQSGIPKPQGPARIHRARPQPETSTKTGDDPARGFTISALDPEKKPPKPRRPRLSEIISGDKS</sequence>
<feature type="transmembrane region" description="Helical" evidence="9">
    <location>
        <begin position="236"/>
        <end position="260"/>
    </location>
</feature>
<dbReference type="InterPro" id="IPR011527">
    <property type="entry name" value="ABC1_TM_dom"/>
</dbReference>
<dbReference type="GO" id="GO:0030253">
    <property type="term" value="P:protein secretion by the type I secretion system"/>
    <property type="evidence" value="ECO:0007669"/>
    <property type="project" value="InterPro"/>
</dbReference>
<keyword evidence="6 9" id="KW-1133">Transmembrane helix</keyword>
<comment type="similarity">
    <text evidence="2">Belongs to the ABC transporter superfamily.</text>
</comment>
<proteinExistence type="inferred from homology"/>
<dbReference type="PROSITE" id="PS00211">
    <property type="entry name" value="ABC_TRANSPORTER_1"/>
    <property type="match status" value="1"/>
</dbReference>
<dbReference type="Pfam" id="PF00005">
    <property type="entry name" value="ABC_tran"/>
    <property type="match status" value="1"/>
</dbReference>
<reference evidence="12 13" key="1">
    <citation type="submission" date="2017-09" db="EMBL/GenBank/DDBJ databases">
        <authorList>
            <person name="Ehlers B."/>
            <person name="Leendertz F.H."/>
        </authorList>
    </citation>
    <scope>NUCLEOTIDE SEQUENCE [LARGE SCALE GENOMIC DNA]</scope>
    <source>
        <strain evidence="12 13">DSM 18289</strain>
    </source>
</reference>
<evidence type="ECO:0000256" key="6">
    <source>
        <dbReference type="ARBA" id="ARBA00022989"/>
    </source>
</evidence>
<keyword evidence="3 9" id="KW-0812">Transmembrane</keyword>
<accession>A0A285PG83</accession>
<evidence type="ECO:0000259" key="11">
    <source>
        <dbReference type="PROSITE" id="PS50929"/>
    </source>
</evidence>
<dbReference type="EMBL" id="OBEL01000005">
    <property type="protein sequence ID" value="SNZ20735.1"/>
    <property type="molecule type" value="Genomic_DNA"/>
</dbReference>
<dbReference type="Proteomes" id="UP000219439">
    <property type="component" value="Unassembled WGS sequence"/>
</dbReference>
<dbReference type="InterPro" id="IPR010128">
    <property type="entry name" value="ATPase_T1SS_PrtD-like"/>
</dbReference>
<evidence type="ECO:0000256" key="9">
    <source>
        <dbReference type="SAM" id="Phobius"/>
    </source>
</evidence>
<dbReference type="PROSITE" id="PS50893">
    <property type="entry name" value="ABC_TRANSPORTER_2"/>
    <property type="match status" value="1"/>
</dbReference>
<feature type="domain" description="ABC transmembrane type-1" evidence="11">
    <location>
        <begin position="10"/>
        <end position="280"/>
    </location>
</feature>
<dbReference type="PROSITE" id="PS50929">
    <property type="entry name" value="ABC_TM1F"/>
    <property type="match status" value="1"/>
</dbReference>
<dbReference type="SMART" id="SM00382">
    <property type="entry name" value="AAA"/>
    <property type="match status" value="1"/>
</dbReference>
<dbReference type="SUPFAM" id="SSF52540">
    <property type="entry name" value="P-loop containing nucleoside triphosphate hydrolases"/>
    <property type="match status" value="1"/>
</dbReference>
<evidence type="ECO:0000313" key="12">
    <source>
        <dbReference type="EMBL" id="SNZ20735.1"/>
    </source>
</evidence>
<feature type="transmembrane region" description="Helical" evidence="9">
    <location>
        <begin position="44"/>
        <end position="61"/>
    </location>
</feature>
<feature type="domain" description="ABC transporter" evidence="10">
    <location>
        <begin position="311"/>
        <end position="549"/>
    </location>
</feature>
<dbReference type="NCBIfam" id="TIGR01842">
    <property type="entry name" value="type_I_sec_PrtD"/>
    <property type="match status" value="1"/>
</dbReference>
<protein>
    <submittedName>
        <fullName evidence="12">ATP-binding cassette, subfamily C</fullName>
    </submittedName>
</protein>
<dbReference type="Gene3D" id="3.40.50.300">
    <property type="entry name" value="P-loop containing nucleotide triphosphate hydrolases"/>
    <property type="match status" value="1"/>
</dbReference>
<dbReference type="Pfam" id="PF00664">
    <property type="entry name" value="ABC_membrane"/>
    <property type="match status" value="1"/>
</dbReference>
<keyword evidence="7 9" id="KW-0472">Membrane</keyword>
<name>A0A285PG83_9HYPH</name>
<dbReference type="InterPro" id="IPR003439">
    <property type="entry name" value="ABC_transporter-like_ATP-bd"/>
</dbReference>
<dbReference type="PANTHER" id="PTHR43394">
    <property type="entry name" value="ATP-DEPENDENT PERMEASE MDL1, MITOCHONDRIAL"/>
    <property type="match status" value="1"/>
</dbReference>
<evidence type="ECO:0000256" key="8">
    <source>
        <dbReference type="SAM" id="MobiDB-lite"/>
    </source>
</evidence>
<evidence type="ECO:0000256" key="1">
    <source>
        <dbReference type="ARBA" id="ARBA00004651"/>
    </source>
</evidence>
<gene>
    <name evidence="12" type="ORF">SAMN06265368_3845</name>
</gene>
<dbReference type="GO" id="GO:0015421">
    <property type="term" value="F:ABC-type oligopeptide transporter activity"/>
    <property type="evidence" value="ECO:0007669"/>
    <property type="project" value="TreeGrafter"/>
</dbReference>
<feature type="compositionally biased region" description="Polar residues" evidence="8">
    <location>
        <begin position="533"/>
        <end position="552"/>
    </location>
</feature>
<dbReference type="InterPro" id="IPR036640">
    <property type="entry name" value="ABC1_TM_sf"/>
</dbReference>
<evidence type="ECO:0000256" key="3">
    <source>
        <dbReference type="ARBA" id="ARBA00022692"/>
    </source>
</evidence>
<keyword evidence="5 12" id="KW-0067">ATP-binding</keyword>
<evidence type="ECO:0000256" key="2">
    <source>
        <dbReference type="ARBA" id="ARBA00005417"/>
    </source>
</evidence>
<feature type="transmembrane region" description="Helical" evidence="9">
    <location>
        <begin position="12"/>
        <end position="32"/>
    </location>
</feature>
<evidence type="ECO:0000256" key="4">
    <source>
        <dbReference type="ARBA" id="ARBA00022741"/>
    </source>
</evidence>
<dbReference type="Gene3D" id="1.20.1560.10">
    <property type="entry name" value="ABC transporter type 1, transmembrane domain"/>
    <property type="match status" value="1"/>
</dbReference>
<dbReference type="InterPro" id="IPR039421">
    <property type="entry name" value="Type_1_exporter"/>
</dbReference>
<dbReference type="PANTHER" id="PTHR43394:SF1">
    <property type="entry name" value="ATP-BINDING CASSETTE SUB-FAMILY B MEMBER 10, MITOCHONDRIAL"/>
    <property type="match status" value="1"/>
</dbReference>
<feature type="transmembrane region" description="Helical" evidence="9">
    <location>
        <begin position="137"/>
        <end position="154"/>
    </location>
</feature>
<dbReference type="GO" id="GO:0005524">
    <property type="term" value="F:ATP binding"/>
    <property type="evidence" value="ECO:0007669"/>
    <property type="project" value="UniProtKB-KW"/>
</dbReference>
<dbReference type="SUPFAM" id="SSF90123">
    <property type="entry name" value="ABC transporter transmembrane region"/>
    <property type="match status" value="1"/>
</dbReference>
<dbReference type="InterPro" id="IPR027417">
    <property type="entry name" value="P-loop_NTPase"/>
</dbReference>
<evidence type="ECO:0000313" key="13">
    <source>
        <dbReference type="Proteomes" id="UP000219439"/>
    </source>
</evidence>
<dbReference type="GO" id="GO:0030256">
    <property type="term" value="C:type I protein secretion system complex"/>
    <property type="evidence" value="ECO:0007669"/>
    <property type="project" value="InterPro"/>
</dbReference>
<feature type="transmembrane region" description="Helical" evidence="9">
    <location>
        <begin position="109"/>
        <end position="131"/>
    </location>
</feature>
<organism evidence="12 13">
    <name type="scientific">Cohaesibacter gelatinilyticus</name>
    <dbReference type="NCBI Taxonomy" id="372072"/>
    <lineage>
        <taxon>Bacteria</taxon>
        <taxon>Pseudomonadati</taxon>
        <taxon>Pseudomonadota</taxon>
        <taxon>Alphaproteobacteria</taxon>
        <taxon>Hyphomicrobiales</taxon>
        <taxon>Cohaesibacteraceae</taxon>
    </lineage>
</organism>
<dbReference type="InterPro" id="IPR003593">
    <property type="entry name" value="AAA+_ATPase"/>
</dbReference>
<dbReference type="GO" id="GO:0005886">
    <property type="term" value="C:plasma membrane"/>
    <property type="evidence" value="ECO:0007669"/>
    <property type="project" value="UniProtKB-SubCell"/>
</dbReference>
<keyword evidence="13" id="KW-1185">Reference proteome</keyword>